<evidence type="ECO:0000313" key="2">
    <source>
        <dbReference type="Proteomes" id="UP000033684"/>
    </source>
</evidence>
<dbReference type="Proteomes" id="UP000033684">
    <property type="component" value="Unassembled WGS sequence"/>
</dbReference>
<dbReference type="RefSeq" id="WP_045780512.1">
    <property type="nucleotide sequence ID" value="NZ_LAJX01000262.1"/>
</dbReference>
<dbReference type="SUPFAM" id="SSF82171">
    <property type="entry name" value="DPP6 N-terminal domain-like"/>
    <property type="match status" value="1"/>
</dbReference>
<organism evidence="1 2">
    <name type="scientific">Methylocucumis oryzae</name>
    <dbReference type="NCBI Taxonomy" id="1632867"/>
    <lineage>
        <taxon>Bacteria</taxon>
        <taxon>Pseudomonadati</taxon>
        <taxon>Pseudomonadota</taxon>
        <taxon>Gammaproteobacteria</taxon>
        <taxon>Methylococcales</taxon>
        <taxon>Methylococcaceae</taxon>
        <taxon>Methylocucumis</taxon>
    </lineage>
</organism>
<dbReference type="AlphaFoldDB" id="A0A0F3IEM0"/>
<evidence type="ECO:0000313" key="1">
    <source>
        <dbReference type="EMBL" id="KJV05255.1"/>
    </source>
</evidence>
<sequence>MIDCLSNREKFVKYYKGVPALLRTGNVANKPRDTDMIKTATTKSGVILFAMATLSGSLAFISNAAAAESGALTLVSSDAAGKLQVGLTSPCAISADGSQVVFNSTASGFVRGDTNNSNDVFLKNVRTGAISRISTTSSGGQIPTGAECQGMAADGTTVVLKAKTSPNSADTNFVPGSEPALFVKNLQSGSLQRISPPLATLPTTSDYVFRSISDDGTTVAFVTTPTSTYLGPYSFRPDGPFRTLVVNVTTGQLSDWTDTIKFTIGGVVPVAIGTLVLSSDGSLLAFDSSVDHPAAGDNNGGSDAFVLDLRSGVLSLASTDRFGQQNVFTERTFGVAPSFKVARFIGDNLALYVPRVSSLGAEGYYFKNLTDHSLSFILPTEAGIQPRDFAAPVSFSADGSKVAFTRRGTQDSAIVRDTQSGQEQLAAVTSTGVVGNNSSRFPFLSNDGNHVLFESNATNLSRAKSFELYVKTLTH</sequence>
<accession>A0A0F3IEM0</accession>
<protein>
    <submittedName>
        <fullName evidence="1">Uncharacterized protein</fullName>
    </submittedName>
</protein>
<name>A0A0F3IEM0_9GAMM</name>
<gene>
    <name evidence="1" type="ORF">VZ94_19510</name>
</gene>
<proteinExistence type="predicted"/>
<reference evidence="2" key="1">
    <citation type="submission" date="2015-03" db="EMBL/GenBank/DDBJ databases">
        <title>Draft genome sequence of a novel methanotroph (Sn10-6) isolated from flooded ricefield rhizosphere in India.</title>
        <authorList>
            <person name="Pandit P.S."/>
            <person name="Pore S.D."/>
            <person name="Arora P."/>
            <person name="Kapse N.G."/>
            <person name="Dhakephalkar P.K."/>
            <person name="Rahalkar M.C."/>
        </authorList>
    </citation>
    <scope>NUCLEOTIDE SEQUENCE [LARGE SCALE GENOMIC DNA]</scope>
    <source>
        <strain evidence="2">Sn10-6</strain>
    </source>
</reference>
<dbReference type="Gene3D" id="2.120.10.30">
    <property type="entry name" value="TolB, C-terminal domain"/>
    <property type="match status" value="2"/>
</dbReference>
<dbReference type="EMBL" id="LAJX01000262">
    <property type="protein sequence ID" value="KJV05255.1"/>
    <property type="molecule type" value="Genomic_DNA"/>
</dbReference>
<dbReference type="OrthoDB" id="39703at2"/>
<reference evidence="1 2" key="2">
    <citation type="journal article" date="2016" name="Microb. Ecol.">
        <title>Genome Characteristics of a Novel Type I Methanotroph (Sn10-6) Isolated from a Flooded Indian Rice Field.</title>
        <authorList>
            <person name="Rahalkar M.C."/>
            <person name="Pandit P.S."/>
            <person name="Dhakephalkar P.K."/>
            <person name="Pore S."/>
            <person name="Arora P."/>
            <person name="Kapse N."/>
        </authorList>
    </citation>
    <scope>NUCLEOTIDE SEQUENCE [LARGE SCALE GENOMIC DNA]</scope>
    <source>
        <strain evidence="1 2">Sn10-6</strain>
    </source>
</reference>
<comment type="caution">
    <text evidence="1">The sequence shown here is derived from an EMBL/GenBank/DDBJ whole genome shotgun (WGS) entry which is preliminary data.</text>
</comment>
<keyword evidence="2" id="KW-1185">Reference proteome</keyword>
<dbReference type="InterPro" id="IPR011042">
    <property type="entry name" value="6-blade_b-propeller_TolB-like"/>
</dbReference>